<protein>
    <recommendedName>
        <fullName evidence="10">Elongation of fatty acids protein</fullName>
        <ecNumber evidence="10">2.3.1.-</ecNumber>
    </recommendedName>
</protein>
<dbReference type="AlphaFoldDB" id="A0A7S1LK28"/>
<feature type="chain" id="PRO_5031469295" description="Elongation of fatty acids protein" evidence="11">
    <location>
        <begin position="24"/>
        <end position="342"/>
    </location>
</feature>
<dbReference type="GO" id="GO:0009922">
    <property type="term" value="F:fatty acid elongase activity"/>
    <property type="evidence" value="ECO:0007669"/>
    <property type="project" value="InterPro"/>
</dbReference>
<dbReference type="PANTHER" id="PTHR11157:SF17">
    <property type="entry name" value="ELONGATION OF VERY LONG CHAIN FATTY ACIDS PROTEIN 6"/>
    <property type="match status" value="1"/>
</dbReference>
<dbReference type="GO" id="GO:0005789">
    <property type="term" value="C:endoplasmic reticulum membrane"/>
    <property type="evidence" value="ECO:0007669"/>
    <property type="project" value="TreeGrafter"/>
</dbReference>
<keyword evidence="11" id="KW-0732">Signal</keyword>
<keyword evidence="8 10" id="KW-0472">Membrane</keyword>
<keyword evidence="2 10" id="KW-0444">Lipid biosynthesis</keyword>
<keyword evidence="5 10" id="KW-0276">Fatty acid metabolism</keyword>
<dbReference type="EMBL" id="HBGE01015640">
    <property type="protein sequence ID" value="CAD9104867.1"/>
    <property type="molecule type" value="Transcribed_RNA"/>
</dbReference>
<evidence type="ECO:0000256" key="6">
    <source>
        <dbReference type="ARBA" id="ARBA00022989"/>
    </source>
</evidence>
<keyword evidence="4 10" id="KW-0812">Transmembrane</keyword>
<dbReference type="GO" id="GO:0019367">
    <property type="term" value="P:fatty acid elongation, saturated fatty acid"/>
    <property type="evidence" value="ECO:0007669"/>
    <property type="project" value="TreeGrafter"/>
</dbReference>
<evidence type="ECO:0000256" key="7">
    <source>
        <dbReference type="ARBA" id="ARBA00023098"/>
    </source>
</evidence>
<feature type="transmembrane region" description="Helical" evidence="10">
    <location>
        <begin position="267"/>
        <end position="286"/>
    </location>
</feature>
<feature type="transmembrane region" description="Helical" evidence="10">
    <location>
        <begin position="99"/>
        <end position="117"/>
    </location>
</feature>
<feature type="transmembrane region" description="Helical" evidence="10">
    <location>
        <begin position="306"/>
        <end position="325"/>
    </location>
</feature>
<evidence type="ECO:0000256" key="10">
    <source>
        <dbReference type="RuleBase" id="RU361115"/>
    </source>
</evidence>
<comment type="catalytic activity">
    <reaction evidence="10">
        <text>an acyl-CoA + malonyl-CoA + H(+) = a 3-oxoacyl-CoA + CO2 + CoA</text>
        <dbReference type="Rhea" id="RHEA:50252"/>
        <dbReference type="ChEBI" id="CHEBI:15378"/>
        <dbReference type="ChEBI" id="CHEBI:16526"/>
        <dbReference type="ChEBI" id="CHEBI:57287"/>
        <dbReference type="ChEBI" id="CHEBI:57384"/>
        <dbReference type="ChEBI" id="CHEBI:58342"/>
        <dbReference type="ChEBI" id="CHEBI:90726"/>
    </reaction>
    <physiologicalReaction direction="left-to-right" evidence="10">
        <dbReference type="Rhea" id="RHEA:50253"/>
    </physiologicalReaction>
</comment>
<comment type="subcellular location">
    <subcellularLocation>
        <location evidence="1">Membrane</location>
        <topology evidence="1">Multi-pass membrane protein</topology>
    </subcellularLocation>
</comment>
<dbReference type="InterPro" id="IPR030457">
    <property type="entry name" value="ELO_CS"/>
</dbReference>
<evidence type="ECO:0000256" key="3">
    <source>
        <dbReference type="ARBA" id="ARBA00022679"/>
    </source>
</evidence>
<name>A0A7S1LK28_ALECA</name>
<evidence type="ECO:0000256" key="1">
    <source>
        <dbReference type="ARBA" id="ARBA00004141"/>
    </source>
</evidence>
<evidence type="ECO:0000256" key="11">
    <source>
        <dbReference type="SAM" id="SignalP"/>
    </source>
</evidence>
<evidence type="ECO:0000256" key="9">
    <source>
        <dbReference type="ARBA" id="ARBA00023160"/>
    </source>
</evidence>
<evidence type="ECO:0000256" key="5">
    <source>
        <dbReference type="ARBA" id="ARBA00022832"/>
    </source>
</evidence>
<keyword evidence="3 10" id="KW-0808">Transferase</keyword>
<dbReference type="PANTHER" id="PTHR11157">
    <property type="entry name" value="FATTY ACID ACYL TRANSFERASE-RELATED"/>
    <property type="match status" value="1"/>
</dbReference>
<organism evidence="12">
    <name type="scientific">Alexandrium catenella</name>
    <name type="common">Red tide dinoflagellate</name>
    <name type="synonym">Gonyaulax catenella</name>
    <dbReference type="NCBI Taxonomy" id="2925"/>
    <lineage>
        <taxon>Eukaryota</taxon>
        <taxon>Sar</taxon>
        <taxon>Alveolata</taxon>
        <taxon>Dinophyceae</taxon>
        <taxon>Gonyaulacales</taxon>
        <taxon>Pyrocystaceae</taxon>
        <taxon>Alexandrium</taxon>
    </lineage>
</organism>
<accession>A0A7S1LK28</accession>
<feature type="transmembrane region" description="Helical" evidence="10">
    <location>
        <begin position="236"/>
        <end position="255"/>
    </location>
</feature>
<gene>
    <name evidence="12" type="ORF">ACAT0790_LOCUS9276</name>
</gene>
<dbReference type="EC" id="2.3.1.-" evidence="10"/>
<sequence>MGPWGRLILSQLLLGLPMSGSVALPSDNDMTRFRHASFHDEWGTPMLLGGRLVREGAATDTMLHGTNATAQSAWTDHLYPFAWERGFIGTSYVAACRNWWWVSYVASSCYLVGLWAGTSSMRDRKPYDLKALLACWNLFLTVFSFIGMVRTVPHLFLLWREFGVEYTVCRAARTSYGNGPSGLWVLLFIYSKYFELFDTVLLIVRKRKVGFLHWYHHCSVLLYCWHAFVWEMPTGIYFVSMNYSVHAIMYLYYFLAAVRTRPPRWGLFVTVLQLAQMAFGIAITLLHLDILAYETVPHCDGHIPNLTAALGMYASYFILFAQFLFNRYCVKREGAPGVKKVD</sequence>
<dbReference type="GO" id="GO:0030148">
    <property type="term" value="P:sphingolipid biosynthetic process"/>
    <property type="evidence" value="ECO:0007669"/>
    <property type="project" value="TreeGrafter"/>
</dbReference>
<dbReference type="GO" id="GO:0042761">
    <property type="term" value="P:very long-chain fatty acid biosynthetic process"/>
    <property type="evidence" value="ECO:0007669"/>
    <property type="project" value="TreeGrafter"/>
</dbReference>
<feature type="transmembrane region" description="Helical" evidence="10">
    <location>
        <begin position="129"/>
        <end position="149"/>
    </location>
</feature>
<evidence type="ECO:0000256" key="8">
    <source>
        <dbReference type="ARBA" id="ARBA00023136"/>
    </source>
</evidence>
<evidence type="ECO:0000256" key="2">
    <source>
        <dbReference type="ARBA" id="ARBA00022516"/>
    </source>
</evidence>
<feature type="signal peptide" evidence="11">
    <location>
        <begin position="1"/>
        <end position="23"/>
    </location>
</feature>
<comment type="similarity">
    <text evidence="10">Belongs to the ELO family.</text>
</comment>
<dbReference type="GO" id="GO:0034625">
    <property type="term" value="P:fatty acid elongation, monounsaturated fatty acid"/>
    <property type="evidence" value="ECO:0007669"/>
    <property type="project" value="TreeGrafter"/>
</dbReference>
<feature type="transmembrane region" description="Helical" evidence="10">
    <location>
        <begin position="183"/>
        <end position="204"/>
    </location>
</feature>
<proteinExistence type="inferred from homology"/>
<dbReference type="GO" id="GO:0034626">
    <property type="term" value="P:fatty acid elongation, polyunsaturated fatty acid"/>
    <property type="evidence" value="ECO:0007669"/>
    <property type="project" value="TreeGrafter"/>
</dbReference>
<keyword evidence="6 10" id="KW-1133">Transmembrane helix</keyword>
<evidence type="ECO:0000256" key="4">
    <source>
        <dbReference type="ARBA" id="ARBA00022692"/>
    </source>
</evidence>
<reference evidence="12" key="1">
    <citation type="submission" date="2021-01" db="EMBL/GenBank/DDBJ databases">
        <authorList>
            <person name="Corre E."/>
            <person name="Pelletier E."/>
            <person name="Niang G."/>
            <person name="Scheremetjew M."/>
            <person name="Finn R."/>
            <person name="Kale V."/>
            <person name="Holt S."/>
            <person name="Cochrane G."/>
            <person name="Meng A."/>
            <person name="Brown T."/>
            <person name="Cohen L."/>
        </authorList>
    </citation>
    <scope>NUCLEOTIDE SEQUENCE</scope>
    <source>
        <strain evidence="12">OF101</strain>
    </source>
</reference>
<dbReference type="PROSITE" id="PS01188">
    <property type="entry name" value="ELO"/>
    <property type="match status" value="1"/>
</dbReference>
<keyword evidence="9 10" id="KW-0275">Fatty acid biosynthesis</keyword>
<dbReference type="InterPro" id="IPR002076">
    <property type="entry name" value="ELO_fam"/>
</dbReference>
<evidence type="ECO:0000313" key="12">
    <source>
        <dbReference type="EMBL" id="CAD9104867.1"/>
    </source>
</evidence>
<keyword evidence="7 10" id="KW-0443">Lipid metabolism</keyword>
<feature type="transmembrane region" description="Helical" evidence="10">
    <location>
        <begin position="211"/>
        <end position="230"/>
    </location>
</feature>
<dbReference type="Pfam" id="PF01151">
    <property type="entry name" value="ELO"/>
    <property type="match status" value="1"/>
</dbReference>